<name>A0AAE6P0T3_9LACO</name>
<dbReference type="Gene3D" id="2.160.20.70">
    <property type="match status" value="1"/>
</dbReference>
<evidence type="ECO:0000256" key="4">
    <source>
        <dbReference type="ARBA" id="ARBA00023306"/>
    </source>
</evidence>
<protein>
    <recommendedName>
        <fullName evidence="6">Probable septum site-determining protein MinC</fullName>
    </recommendedName>
</protein>
<reference evidence="9 10" key="1">
    <citation type="submission" date="2019-10" db="EMBL/GenBank/DDBJ databases">
        <title>Genome sequencing of Lactobacillus fructivorans.</title>
        <authorList>
            <person name="Kim K."/>
        </authorList>
    </citation>
    <scope>NUCLEOTIDE SEQUENCE [LARGE SCALE GENOMIC DNA]</scope>
    <source>
        <strain evidence="9 10">LF543</strain>
    </source>
</reference>
<sequence length="226" mass="25285">MENVVLKGTQNGYEINISDTSNFDSDINEFKNLMEQLSSGKELGNTKQFSFDVFTGNRILTGAQKQELREIVSKYPQMSIRRFMADVVTTSEAYRIRDLNKVSVIGKTIRNGEEVMVKGDVLFCGAIHEGGKLLAGGNVYNLGYVKGIVHAGFPNDEEALVIGNLNDAQQVRIGEQFDIVSDNKDRMSENSRTVIYINDLHTIEYGNLDEIKNISPKFYNRIGGTE</sequence>
<dbReference type="Gene3D" id="3.30.160.540">
    <property type="match status" value="1"/>
</dbReference>
<proteinExistence type="inferred from homology"/>
<dbReference type="InterPro" id="IPR013033">
    <property type="entry name" value="MinC"/>
</dbReference>
<dbReference type="HAMAP" id="MF_00267">
    <property type="entry name" value="MinC"/>
    <property type="match status" value="1"/>
</dbReference>
<dbReference type="InterPro" id="IPR005526">
    <property type="entry name" value="Septum_form_inhib_MinC_C"/>
</dbReference>
<dbReference type="EMBL" id="CP045562">
    <property type="protein sequence ID" value="QFX92884.1"/>
    <property type="molecule type" value="Genomic_DNA"/>
</dbReference>
<comment type="subunit">
    <text evidence="5 6">Interacts with MinD and FtsZ.</text>
</comment>
<keyword evidence="3 6" id="KW-0717">Septation</keyword>
<dbReference type="Proteomes" id="UP000327194">
    <property type="component" value="Chromosome"/>
</dbReference>
<dbReference type="Pfam" id="PF22642">
    <property type="entry name" value="MinC_N_1"/>
    <property type="match status" value="1"/>
</dbReference>
<dbReference type="SUPFAM" id="SSF63848">
    <property type="entry name" value="Cell-division inhibitor MinC, C-terminal domain"/>
    <property type="match status" value="1"/>
</dbReference>
<evidence type="ECO:0000256" key="2">
    <source>
        <dbReference type="ARBA" id="ARBA00022618"/>
    </source>
</evidence>
<evidence type="ECO:0000256" key="3">
    <source>
        <dbReference type="ARBA" id="ARBA00023210"/>
    </source>
</evidence>
<dbReference type="KEGG" id="lfv:LF543_04705"/>
<dbReference type="RefSeq" id="WP_010021985.1">
    <property type="nucleotide sequence ID" value="NZ_AZDS01000003.1"/>
</dbReference>
<dbReference type="InterPro" id="IPR016098">
    <property type="entry name" value="CAP/MinC_C"/>
</dbReference>
<gene>
    <name evidence="6" type="primary">minC</name>
    <name evidence="9" type="ORF">LF543_04705</name>
</gene>
<evidence type="ECO:0000256" key="6">
    <source>
        <dbReference type="HAMAP-Rule" id="MF_00267"/>
    </source>
</evidence>
<dbReference type="Pfam" id="PF03775">
    <property type="entry name" value="MinC_C"/>
    <property type="match status" value="1"/>
</dbReference>
<dbReference type="GO" id="GO:0000902">
    <property type="term" value="P:cell morphogenesis"/>
    <property type="evidence" value="ECO:0007669"/>
    <property type="project" value="InterPro"/>
</dbReference>
<evidence type="ECO:0000259" key="7">
    <source>
        <dbReference type="Pfam" id="PF03775"/>
    </source>
</evidence>
<dbReference type="GO" id="GO:0000917">
    <property type="term" value="P:division septum assembly"/>
    <property type="evidence" value="ECO:0007669"/>
    <property type="project" value="UniProtKB-KW"/>
</dbReference>
<evidence type="ECO:0000259" key="8">
    <source>
        <dbReference type="Pfam" id="PF22642"/>
    </source>
</evidence>
<dbReference type="PANTHER" id="PTHR34108">
    <property type="entry name" value="SEPTUM SITE-DETERMINING PROTEIN MINC"/>
    <property type="match status" value="1"/>
</dbReference>
<evidence type="ECO:0000313" key="9">
    <source>
        <dbReference type="EMBL" id="QFX92884.1"/>
    </source>
</evidence>
<keyword evidence="4 6" id="KW-0131">Cell cycle</keyword>
<comment type="similarity">
    <text evidence="1 6">Belongs to the MinC family.</text>
</comment>
<accession>A0AAE6P0T3</accession>
<evidence type="ECO:0000313" key="10">
    <source>
        <dbReference type="Proteomes" id="UP000327194"/>
    </source>
</evidence>
<keyword evidence="2 6" id="KW-0132">Cell division</keyword>
<dbReference type="PANTHER" id="PTHR34108:SF1">
    <property type="entry name" value="SEPTUM SITE-DETERMINING PROTEIN MINC"/>
    <property type="match status" value="1"/>
</dbReference>
<dbReference type="InterPro" id="IPR036145">
    <property type="entry name" value="MinC_C_sf"/>
</dbReference>
<evidence type="ECO:0000256" key="1">
    <source>
        <dbReference type="ARBA" id="ARBA00006291"/>
    </source>
</evidence>
<organism evidence="9 10">
    <name type="scientific">Fructilactobacillus fructivorans</name>
    <dbReference type="NCBI Taxonomy" id="1614"/>
    <lineage>
        <taxon>Bacteria</taxon>
        <taxon>Bacillati</taxon>
        <taxon>Bacillota</taxon>
        <taxon>Bacilli</taxon>
        <taxon>Lactobacillales</taxon>
        <taxon>Lactobacillaceae</taxon>
        <taxon>Fructilactobacillus</taxon>
    </lineage>
</organism>
<feature type="domain" description="Septum site-determining protein MinC N-terminal" evidence="8">
    <location>
        <begin position="4"/>
        <end position="83"/>
    </location>
</feature>
<dbReference type="AlphaFoldDB" id="A0AAE6P0T3"/>
<dbReference type="InterPro" id="IPR055219">
    <property type="entry name" value="MinC_N_1"/>
</dbReference>
<comment type="function">
    <text evidence="6">Cell division inhibitor that blocks the formation of polar Z ring septums. Rapidly oscillates between the poles of the cell to destabilize FtsZ filaments that have formed before they mature into polar Z rings. Prevents FtsZ polymerization.</text>
</comment>
<feature type="domain" description="Septum formation inhibitor MinC C-terminal" evidence="7">
    <location>
        <begin position="105"/>
        <end position="196"/>
    </location>
</feature>
<dbReference type="GO" id="GO:1901891">
    <property type="term" value="P:regulation of cell septum assembly"/>
    <property type="evidence" value="ECO:0007669"/>
    <property type="project" value="InterPro"/>
</dbReference>
<evidence type="ECO:0000256" key="5">
    <source>
        <dbReference type="ARBA" id="ARBA00046874"/>
    </source>
</evidence>